<evidence type="ECO:0000256" key="1">
    <source>
        <dbReference type="SAM" id="MobiDB-lite"/>
    </source>
</evidence>
<keyword evidence="2" id="KW-0472">Membrane</keyword>
<proteinExistence type="predicted"/>
<gene>
    <name evidence="4" type="ORF">K432DRAFT_426936</name>
</gene>
<reference evidence="4 5" key="1">
    <citation type="journal article" date="2016" name="Nat. Commun.">
        <title>Ectomycorrhizal ecology is imprinted in the genome of the dominant symbiotic fungus Cenococcum geophilum.</title>
        <authorList>
            <consortium name="DOE Joint Genome Institute"/>
            <person name="Peter M."/>
            <person name="Kohler A."/>
            <person name="Ohm R.A."/>
            <person name="Kuo A."/>
            <person name="Krutzmann J."/>
            <person name="Morin E."/>
            <person name="Arend M."/>
            <person name="Barry K.W."/>
            <person name="Binder M."/>
            <person name="Choi C."/>
            <person name="Clum A."/>
            <person name="Copeland A."/>
            <person name="Grisel N."/>
            <person name="Haridas S."/>
            <person name="Kipfer T."/>
            <person name="LaButti K."/>
            <person name="Lindquist E."/>
            <person name="Lipzen A."/>
            <person name="Maire R."/>
            <person name="Meier B."/>
            <person name="Mihaltcheva S."/>
            <person name="Molinier V."/>
            <person name="Murat C."/>
            <person name="Poggeler S."/>
            <person name="Quandt C.A."/>
            <person name="Sperisen C."/>
            <person name="Tritt A."/>
            <person name="Tisserant E."/>
            <person name="Crous P.W."/>
            <person name="Henrissat B."/>
            <person name="Nehls U."/>
            <person name="Egli S."/>
            <person name="Spatafora J.W."/>
            <person name="Grigoriev I.V."/>
            <person name="Martin F.M."/>
        </authorList>
    </citation>
    <scope>NUCLEOTIDE SEQUENCE [LARGE SCALE GENOMIC DNA]</scope>
    <source>
        <strain evidence="4 5">CBS 459.81</strain>
    </source>
</reference>
<evidence type="ECO:0000313" key="5">
    <source>
        <dbReference type="Proteomes" id="UP000250266"/>
    </source>
</evidence>
<feature type="chain" id="PRO_5034445677" evidence="3">
    <location>
        <begin position="21"/>
        <end position="355"/>
    </location>
</feature>
<protein>
    <submittedName>
        <fullName evidence="4">Uncharacterized protein</fullName>
    </submittedName>
</protein>
<keyword evidence="3" id="KW-0732">Signal</keyword>
<sequence>MRPIIIFPLAWFLFPLLARGGLPINQVPAPDITVVQEGFSLIAKLPCISCPFFMPHPGKEHKTYWSKDLRDNVLLLNITMTPQSNYLLINGQKIYPLPSELPKIYASQRSGDISIHDLRRMIENEELDFNEKYEVNQVEFGISYDYALFTLAGSSAIVLHFDVIGLFKDLPDEKVSLALDIPQQQLLEVVLLQKPIISALEPPTFEIVRADLVPRDEAAINHTGSARPGHTIMQFLDWDDFGRKGSFSHGLLYGGHSFALFFDSDWIIMIIAISSMIAAAFAIYAIYQLCLTFYRDDYEYAQQGKAAASRRTKGEERMKDRERAWEDEEKGLGVVGIEELRAIRRGHLAGVTKHD</sequence>
<keyword evidence="2" id="KW-1133">Transmembrane helix</keyword>
<feature type="compositionally biased region" description="Basic and acidic residues" evidence="1">
    <location>
        <begin position="312"/>
        <end position="324"/>
    </location>
</feature>
<keyword evidence="5" id="KW-1185">Reference proteome</keyword>
<name>A0A8E2E7N6_9PEZI</name>
<keyword evidence="2" id="KW-0812">Transmembrane</keyword>
<evidence type="ECO:0000256" key="3">
    <source>
        <dbReference type="SAM" id="SignalP"/>
    </source>
</evidence>
<accession>A0A8E2E7N6</accession>
<evidence type="ECO:0000313" key="4">
    <source>
        <dbReference type="EMBL" id="OCK78891.1"/>
    </source>
</evidence>
<dbReference type="EMBL" id="KV745034">
    <property type="protein sequence ID" value="OCK78891.1"/>
    <property type="molecule type" value="Genomic_DNA"/>
</dbReference>
<dbReference type="Proteomes" id="UP000250266">
    <property type="component" value="Unassembled WGS sequence"/>
</dbReference>
<dbReference type="OrthoDB" id="3791536at2759"/>
<feature type="signal peptide" evidence="3">
    <location>
        <begin position="1"/>
        <end position="20"/>
    </location>
</feature>
<feature type="transmembrane region" description="Helical" evidence="2">
    <location>
        <begin position="266"/>
        <end position="287"/>
    </location>
</feature>
<feature type="region of interest" description="Disordered" evidence="1">
    <location>
        <begin position="305"/>
        <end position="325"/>
    </location>
</feature>
<organism evidence="4 5">
    <name type="scientific">Lepidopterella palustris CBS 459.81</name>
    <dbReference type="NCBI Taxonomy" id="1314670"/>
    <lineage>
        <taxon>Eukaryota</taxon>
        <taxon>Fungi</taxon>
        <taxon>Dikarya</taxon>
        <taxon>Ascomycota</taxon>
        <taxon>Pezizomycotina</taxon>
        <taxon>Dothideomycetes</taxon>
        <taxon>Pleosporomycetidae</taxon>
        <taxon>Mytilinidiales</taxon>
        <taxon>Argynnaceae</taxon>
        <taxon>Lepidopterella</taxon>
    </lineage>
</organism>
<evidence type="ECO:0000256" key="2">
    <source>
        <dbReference type="SAM" id="Phobius"/>
    </source>
</evidence>
<dbReference type="AlphaFoldDB" id="A0A8E2E7N6"/>